<dbReference type="AlphaFoldDB" id="A0A5K1J361"/>
<sequence>MHEPTNGMFAIRKLSALVRLTPRVNHFIRYNLTIGGRICLAHHRPLCRARSISCQNFF</sequence>
<gene>
    <name evidence="1" type="ORF">LMKDKBCB_00124</name>
</gene>
<reference evidence="1 2" key="1">
    <citation type="submission" date="2019-10" db="EMBL/GenBank/DDBJ databases">
        <authorList>
            <person name="Wolf R A."/>
        </authorList>
    </citation>
    <scope>NUCLEOTIDE SEQUENCE [LARGE SCALE GENOMIC DNA]</scope>
    <source>
        <strain evidence="1">Collinsella_aerofaciens_AK_138A</strain>
    </source>
</reference>
<dbReference type="Proteomes" id="UP000330807">
    <property type="component" value="Unassembled WGS sequence"/>
</dbReference>
<accession>A0A5K1J361</accession>
<evidence type="ECO:0000313" key="1">
    <source>
        <dbReference type="EMBL" id="VWL96917.1"/>
    </source>
</evidence>
<protein>
    <submittedName>
        <fullName evidence="1">Uncharacterized protein</fullName>
    </submittedName>
</protein>
<proteinExistence type="predicted"/>
<dbReference type="EMBL" id="CABWIH010000038">
    <property type="protein sequence ID" value="VWL96917.1"/>
    <property type="molecule type" value="Genomic_DNA"/>
</dbReference>
<evidence type="ECO:0000313" key="2">
    <source>
        <dbReference type="Proteomes" id="UP000330807"/>
    </source>
</evidence>
<name>A0A5K1J361_9ACTN</name>
<organism evidence="1 2">
    <name type="scientific">Collinsella aerofaciens</name>
    <dbReference type="NCBI Taxonomy" id="74426"/>
    <lineage>
        <taxon>Bacteria</taxon>
        <taxon>Bacillati</taxon>
        <taxon>Actinomycetota</taxon>
        <taxon>Coriobacteriia</taxon>
        <taxon>Coriobacteriales</taxon>
        <taxon>Coriobacteriaceae</taxon>
        <taxon>Collinsella</taxon>
    </lineage>
</organism>